<protein>
    <submittedName>
        <fullName evidence="2 4">Uncharacterized protein</fullName>
    </submittedName>
</protein>
<evidence type="ECO:0000313" key="4">
    <source>
        <dbReference type="WBParaSite" id="HNAJ_0000465701-mRNA-1"/>
    </source>
</evidence>
<gene>
    <name evidence="2" type="ORF">HNAJ_LOCUS4655</name>
</gene>
<proteinExistence type="predicted"/>
<evidence type="ECO:0000313" key="2">
    <source>
        <dbReference type="EMBL" id="VDO00515.1"/>
    </source>
</evidence>
<feature type="transmembrane region" description="Helical" evidence="1">
    <location>
        <begin position="112"/>
        <end position="129"/>
    </location>
</feature>
<evidence type="ECO:0000256" key="1">
    <source>
        <dbReference type="SAM" id="Phobius"/>
    </source>
</evidence>
<reference evidence="2 3" key="2">
    <citation type="submission" date="2018-11" db="EMBL/GenBank/DDBJ databases">
        <authorList>
            <consortium name="Pathogen Informatics"/>
        </authorList>
    </citation>
    <scope>NUCLEOTIDE SEQUENCE [LARGE SCALE GENOMIC DNA]</scope>
</reference>
<reference evidence="4" key="1">
    <citation type="submission" date="2017-02" db="UniProtKB">
        <authorList>
            <consortium name="WormBaseParasite"/>
        </authorList>
    </citation>
    <scope>IDENTIFICATION</scope>
</reference>
<name>A0A0R3TC68_RODNA</name>
<accession>A0A0R3TC68</accession>
<keyword evidence="1" id="KW-1133">Transmembrane helix</keyword>
<keyword evidence="3" id="KW-1185">Reference proteome</keyword>
<organism evidence="4">
    <name type="scientific">Rodentolepis nana</name>
    <name type="common">Dwarf tapeworm</name>
    <name type="synonym">Hymenolepis nana</name>
    <dbReference type="NCBI Taxonomy" id="102285"/>
    <lineage>
        <taxon>Eukaryota</taxon>
        <taxon>Metazoa</taxon>
        <taxon>Spiralia</taxon>
        <taxon>Lophotrochozoa</taxon>
        <taxon>Platyhelminthes</taxon>
        <taxon>Cestoda</taxon>
        <taxon>Eucestoda</taxon>
        <taxon>Cyclophyllidea</taxon>
        <taxon>Hymenolepididae</taxon>
        <taxon>Rodentolepis</taxon>
    </lineage>
</organism>
<sequence>MQQFKEQPTISKGEGKHIDGLATLLKDERIPILGTLSLPATLSPPVTEVKKTPFNRRLIKAFQNAMRRTFTRNWKRQNSPRGHKELSIGSVIENIGRVMHPVEIVLTMHSRLVETIGVACYFLIILLITL</sequence>
<keyword evidence="1" id="KW-0472">Membrane</keyword>
<dbReference type="AlphaFoldDB" id="A0A0R3TC68"/>
<dbReference type="STRING" id="102285.A0A0R3TC68"/>
<dbReference type="Proteomes" id="UP000278807">
    <property type="component" value="Unassembled WGS sequence"/>
</dbReference>
<evidence type="ECO:0000313" key="3">
    <source>
        <dbReference type="Proteomes" id="UP000278807"/>
    </source>
</evidence>
<dbReference type="WBParaSite" id="HNAJ_0000465701-mRNA-1">
    <property type="protein sequence ID" value="HNAJ_0000465701-mRNA-1"/>
    <property type="gene ID" value="HNAJ_0000465701"/>
</dbReference>
<dbReference type="EMBL" id="UZAE01003449">
    <property type="protein sequence ID" value="VDO00515.1"/>
    <property type="molecule type" value="Genomic_DNA"/>
</dbReference>
<keyword evidence="1" id="KW-0812">Transmembrane</keyword>